<evidence type="ECO:0000313" key="2">
    <source>
        <dbReference type="EMBL" id="MEQ7846479.1"/>
    </source>
</evidence>
<gene>
    <name evidence="2" type="ORF">V6R90_04245</name>
</gene>
<feature type="compositionally biased region" description="Low complexity" evidence="1">
    <location>
        <begin position="1"/>
        <end position="22"/>
    </location>
</feature>
<protein>
    <submittedName>
        <fullName evidence="2">Uncharacterized protein</fullName>
    </submittedName>
</protein>
<feature type="compositionally biased region" description="Pro residues" evidence="1">
    <location>
        <begin position="181"/>
        <end position="190"/>
    </location>
</feature>
<dbReference type="EMBL" id="JBEGDP010000003">
    <property type="protein sequence ID" value="MEQ7846479.1"/>
    <property type="molecule type" value="Genomic_DNA"/>
</dbReference>
<accession>A0ABV1NVI2</accession>
<sequence>MTGPEEQPPGAAGEPDAPSGSGEDVGDVAEEAAKLMGALADWARDQGPGLGAGLGAGLGSGLGAGLSGLAEQVAEQAARVGEHVHRGLQDNLATGAPECAWCPVCRAVTAVRQLSPEVRAHLTSAASSLVQAAAGVLATQVPDDAGPRTTGADRSEADPTGAAAERRPSRVQHIDLDDDPPGPPGPPDPARPPRAERPDQTPHHQTQHLQEDQ</sequence>
<feature type="region of interest" description="Disordered" evidence="1">
    <location>
        <begin position="140"/>
        <end position="213"/>
    </location>
</feature>
<reference evidence="2 3" key="1">
    <citation type="submission" date="2024-02" db="EMBL/GenBank/DDBJ databases">
        <title>Full genome sequence of Nocardioides kribbensis.</title>
        <authorList>
            <person name="Poletto B.L."/>
            <person name="Silva G."/>
            <person name="Galante D."/>
            <person name="Campos K.R."/>
            <person name="Santos M.B.N."/>
            <person name="Sacchi C.T."/>
        </authorList>
    </citation>
    <scope>NUCLEOTIDE SEQUENCE [LARGE SCALE GENOMIC DNA]</scope>
    <source>
        <strain evidence="2 3">O4R</strain>
    </source>
</reference>
<feature type="compositionally biased region" description="Basic and acidic residues" evidence="1">
    <location>
        <begin position="191"/>
        <end position="202"/>
    </location>
</feature>
<feature type="compositionally biased region" description="Polar residues" evidence="1">
    <location>
        <begin position="203"/>
        <end position="213"/>
    </location>
</feature>
<feature type="compositionally biased region" description="Basic and acidic residues" evidence="1">
    <location>
        <begin position="164"/>
        <end position="175"/>
    </location>
</feature>
<evidence type="ECO:0000313" key="3">
    <source>
        <dbReference type="Proteomes" id="UP001482520"/>
    </source>
</evidence>
<name>A0ABV1NVI2_9ACTN</name>
<dbReference type="Proteomes" id="UP001482520">
    <property type="component" value="Unassembled WGS sequence"/>
</dbReference>
<dbReference type="RefSeq" id="WP_349803883.1">
    <property type="nucleotide sequence ID" value="NZ_JBEGDP010000003.1"/>
</dbReference>
<proteinExistence type="predicted"/>
<organism evidence="2 3">
    <name type="scientific">Nocardioides kribbensis</name>
    <dbReference type="NCBI Taxonomy" id="305517"/>
    <lineage>
        <taxon>Bacteria</taxon>
        <taxon>Bacillati</taxon>
        <taxon>Actinomycetota</taxon>
        <taxon>Actinomycetes</taxon>
        <taxon>Propionibacteriales</taxon>
        <taxon>Nocardioidaceae</taxon>
        <taxon>Nocardioides</taxon>
    </lineage>
</organism>
<feature type="region of interest" description="Disordered" evidence="1">
    <location>
        <begin position="1"/>
        <end position="31"/>
    </location>
</feature>
<evidence type="ECO:0000256" key="1">
    <source>
        <dbReference type="SAM" id="MobiDB-lite"/>
    </source>
</evidence>
<comment type="caution">
    <text evidence="2">The sequence shown here is derived from an EMBL/GenBank/DDBJ whole genome shotgun (WGS) entry which is preliminary data.</text>
</comment>
<keyword evidence="3" id="KW-1185">Reference proteome</keyword>